<feature type="chain" id="PRO_5012757539" evidence="2">
    <location>
        <begin position="24"/>
        <end position="328"/>
    </location>
</feature>
<dbReference type="AlphaFoldDB" id="A0A1Z2L1J0"/>
<protein>
    <submittedName>
        <fullName evidence="3">Uncharacterized protein</fullName>
    </submittedName>
</protein>
<feature type="region of interest" description="Disordered" evidence="1">
    <location>
        <begin position="182"/>
        <end position="205"/>
    </location>
</feature>
<feature type="signal peptide" evidence="2">
    <location>
        <begin position="1"/>
        <end position="23"/>
    </location>
</feature>
<organism evidence="3 4">
    <name type="scientific">Streptomyces albireticuli</name>
    <dbReference type="NCBI Taxonomy" id="1940"/>
    <lineage>
        <taxon>Bacteria</taxon>
        <taxon>Bacillati</taxon>
        <taxon>Actinomycetota</taxon>
        <taxon>Actinomycetes</taxon>
        <taxon>Kitasatosporales</taxon>
        <taxon>Streptomycetaceae</taxon>
        <taxon>Streptomyces</taxon>
    </lineage>
</organism>
<gene>
    <name evidence="3" type="ORF">SMD11_2506</name>
</gene>
<dbReference type="EMBL" id="CP021744">
    <property type="protein sequence ID" value="ARZ68155.1"/>
    <property type="molecule type" value="Genomic_DNA"/>
</dbReference>
<evidence type="ECO:0000313" key="3">
    <source>
        <dbReference type="EMBL" id="ARZ68155.1"/>
    </source>
</evidence>
<dbReference type="Proteomes" id="UP000195755">
    <property type="component" value="Chromosome"/>
</dbReference>
<dbReference type="RefSeq" id="WP_087926503.1">
    <property type="nucleotide sequence ID" value="NZ_CP021744.1"/>
</dbReference>
<evidence type="ECO:0000256" key="1">
    <source>
        <dbReference type="SAM" id="MobiDB-lite"/>
    </source>
</evidence>
<dbReference type="KEGG" id="salj:SMD11_2506"/>
<reference evidence="3 4" key="1">
    <citation type="submission" date="2017-06" db="EMBL/GenBank/DDBJ databases">
        <title>Streptomyces albireticuli Genome sequencing and assembly.</title>
        <authorList>
            <person name="Wang Y."/>
            <person name="Du B."/>
            <person name="Ding Y."/>
            <person name="Liu H."/>
            <person name="Hou Q."/>
            <person name="Liu K."/>
            <person name="Yao L."/>
            <person name="Wang C."/>
        </authorList>
    </citation>
    <scope>NUCLEOTIDE SEQUENCE [LARGE SCALE GENOMIC DNA]</scope>
    <source>
        <strain evidence="3 4">MDJK11</strain>
    </source>
</reference>
<accession>A0A1Z2L1J0</accession>
<evidence type="ECO:0000256" key="2">
    <source>
        <dbReference type="SAM" id="SignalP"/>
    </source>
</evidence>
<dbReference type="OrthoDB" id="4333421at2"/>
<sequence>MRGCWLVGTAALGVLVAAGSAGAAGQGGRGAGAVPVYRMAPGAQEVRGSGSATGGPLLRPGSATYTDSVKPGERKYYRVELDAGSSAYVSAVAVPRPGATMGTRDGIDVVLEDASGTPCGAGRHRTFLSAGGAYPVADYAERVVRPGALCGAAGTYRFAVERGDAAGGDTAAVPVELRYETGPAARPGDAATSSGSWSSQPPPRTRRAATEIVGGSGFNDAAEIRAGSWKDQLRPGETRFYRVSVDTGRQLFASARFAGAADDGAAPYVISGVRLGLSNTARGYVMNKTAGYQGRDATLSLATPPAGGPAGAGTRCGGCASRAGTTFR</sequence>
<name>A0A1Z2L1J0_9ACTN</name>
<proteinExistence type="predicted"/>
<feature type="region of interest" description="Disordered" evidence="1">
    <location>
        <begin position="45"/>
        <end position="65"/>
    </location>
</feature>
<keyword evidence="2" id="KW-0732">Signal</keyword>
<evidence type="ECO:0000313" key="4">
    <source>
        <dbReference type="Proteomes" id="UP000195755"/>
    </source>
</evidence>